<dbReference type="Pfam" id="PF04014">
    <property type="entry name" value="MazE_antitoxin"/>
    <property type="match status" value="1"/>
</dbReference>
<dbReference type="NCBIfam" id="TIGR02851">
    <property type="entry name" value="spore_V_T"/>
    <property type="match status" value="1"/>
</dbReference>
<evidence type="ECO:0000256" key="5">
    <source>
        <dbReference type="ARBA" id="ARBA00023159"/>
    </source>
</evidence>
<sequence length="188" mass="20754">MEVFTLKATGIVRRIDDLGRVVIPKEIRRTLRIKEGDPLEIFTDKEGEIILKKYSPISELSDFAQEYADSIYQSTKHAVCITDTDTVIAVAGVPKKELIDKPISQELENYLEEKKTVILGTGKDKGPIKIAEGQEFSITSQVIVPIISRGDTIGSVVIFTKEPGETVTEVEAKIAETAAAFLGKQMEE</sequence>
<dbReference type="PROSITE" id="PS51740">
    <property type="entry name" value="SPOVT_ABRB"/>
    <property type="match status" value="1"/>
</dbReference>
<dbReference type="InterPro" id="IPR007159">
    <property type="entry name" value="SpoVT-AbrB_dom"/>
</dbReference>
<dbReference type="GO" id="GO:0030435">
    <property type="term" value="P:sporulation resulting in formation of a cellular spore"/>
    <property type="evidence" value="ECO:0007669"/>
    <property type="project" value="UniProtKB-KW"/>
</dbReference>
<dbReference type="NCBIfam" id="TIGR01439">
    <property type="entry name" value="lp_hng_hel_AbrB"/>
    <property type="match status" value="1"/>
</dbReference>
<dbReference type="AlphaFoldDB" id="Q8R761"/>
<keyword evidence="2" id="KW-0749">Sporulation</keyword>
<dbReference type="PIRSF" id="PIRSF026579">
    <property type="entry name" value="Spore_V_T"/>
    <property type="match status" value="1"/>
</dbReference>
<name>Q8R761_CALS4</name>
<evidence type="ECO:0000256" key="4">
    <source>
        <dbReference type="ARBA" id="ARBA00023125"/>
    </source>
</evidence>
<dbReference type="KEGG" id="tte:TTE2563"/>
<evidence type="ECO:0000256" key="2">
    <source>
        <dbReference type="ARBA" id="ARBA00022969"/>
    </source>
</evidence>
<dbReference type="FunFam" id="2.10.260.10:FF:000001">
    <property type="entry name" value="Stage V sporulation protein T"/>
    <property type="match status" value="1"/>
</dbReference>
<feature type="domain" description="SpoVT-AbrB" evidence="8">
    <location>
        <begin position="10"/>
        <end position="56"/>
    </location>
</feature>
<dbReference type="SMART" id="SM00966">
    <property type="entry name" value="SpoVT_AbrB"/>
    <property type="match status" value="1"/>
</dbReference>
<dbReference type="SUPFAM" id="SSF89447">
    <property type="entry name" value="AbrB/MazE/MraZ-like"/>
    <property type="match status" value="1"/>
</dbReference>
<gene>
    <name evidence="9" type="ordered locus">TTE2563</name>
</gene>
<keyword evidence="3" id="KW-0805">Transcription regulation</keyword>
<dbReference type="STRING" id="273068.TTE2563"/>
<evidence type="ECO:0000256" key="7">
    <source>
        <dbReference type="PROSITE-ProRule" id="PRU01076"/>
    </source>
</evidence>
<keyword evidence="4 7" id="KW-0238">DNA-binding</keyword>
<keyword evidence="5" id="KW-0010">Activator</keyword>
<dbReference type="HOGENOM" id="CLU_105826_0_0_9"/>
<keyword evidence="10" id="KW-1185">Reference proteome</keyword>
<dbReference type="EMBL" id="AE008691">
    <property type="protein sequence ID" value="AAM25687.1"/>
    <property type="molecule type" value="Genomic_DNA"/>
</dbReference>
<dbReference type="GO" id="GO:0003677">
    <property type="term" value="F:DNA binding"/>
    <property type="evidence" value="ECO:0007669"/>
    <property type="project" value="UniProtKB-UniRule"/>
</dbReference>
<evidence type="ECO:0000256" key="1">
    <source>
        <dbReference type="ARBA" id="ARBA00022491"/>
    </source>
</evidence>
<organism evidence="9 10">
    <name type="scientific">Caldanaerobacter subterraneus subsp. tengcongensis (strain DSM 15242 / JCM 11007 / NBRC 100824 / MB4)</name>
    <name type="common">Thermoanaerobacter tengcongensis</name>
    <dbReference type="NCBI Taxonomy" id="273068"/>
    <lineage>
        <taxon>Bacteria</taxon>
        <taxon>Bacillati</taxon>
        <taxon>Bacillota</taxon>
        <taxon>Clostridia</taxon>
        <taxon>Thermoanaerobacterales</taxon>
        <taxon>Thermoanaerobacteraceae</taxon>
        <taxon>Caldanaerobacter</taxon>
    </lineage>
</organism>
<evidence type="ECO:0000256" key="6">
    <source>
        <dbReference type="ARBA" id="ARBA00023163"/>
    </source>
</evidence>
<dbReference type="InterPro" id="IPR029016">
    <property type="entry name" value="GAF-like_dom_sf"/>
</dbReference>
<evidence type="ECO:0000259" key="8">
    <source>
        <dbReference type="PROSITE" id="PS51740"/>
    </source>
</evidence>
<dbReference type="PANTHER" id="PTHR36432">
    <property type="match status" value="1"/>
</dbReference>
<evidence type="ECO:0000313" key="10">
    <source>
        <dbReference type="Proteomes" id="UP000000555"/>
    </source>
</evidence>
<dbReference type="PANTHER" id="PTHR36432:SF1">
    <property type="entry name" value="STAGE V SPORULATION PROTEIN T"/>
    <property type="match status" value="1"/>
</dbReference>
<dbReference type="InterPro" id="IPR014213">
    <property type="entry name" value="SpoVT"/>
</dbReference>
<dbReference type="Pfam" id="PF15714">
    <property type="entry name" value="SpoVT_C"/>
    <property type="match status" value="1"/>
</dbReference>
<dbReference type="GO" id="GO:0042802">
    <property type="term" value="F:identical protein binding"/>
    <property type="evidence" value="ECO:0007669"/>
    <property type="project" value="UniProtKB-ARBA"/>
</dbReference>
<dbReference type="eggNOG" id="COG2002">
    <property type="taxonomic scope" value="Bacteria"/>
</dbReference>
<evidence type="ECO:0000256" key="3">
    <source>
        <dbReference type="ARBA" id="ARBA00023015"/>
    </source>
</evidence>
<reference evidence="9 10" key="1">
    <citation type="journal article" date="2002" name="Genome Res.">
        <title>A complete sequence of the T. tengcongensis genome.</title>
        <authorList>
            <person name="Bao Q."/>
            <person name="Tian Y."/>
            <person name="Li W."/>
            <person name="Xu Z."/>
            <person name="Xuan Z."/>
            <person name="Hu S."/>
            <person name="Dong W."/>
            <person name="Yang J."/>
            <person name="Chen Y."/>
            <person name="Xue Y."/>
            <person name="Xu Y."/>
            <person name="Lai X."/>
            <person name="Huang L."/>
            <person name="Dong X."/>
            <person name="Ma Y."/>
            <person name="Ling L."/>
            <person name="Tan H."/>
            <person name="Chen R."/>
            <person name="Wang J."/>
            <person name="Yu J."/>
            <person name="Yang H."/>
        </authorList>
    </citation>
    <scope>NUCLEOTIDE SEQUENCE [LARGE SCALE GENOMIC DNA]</scope>
    <source>
        <strain evidence="10">DSM 15242 / JCM 11007 / NBRC 100824 / MB4</strain>
    </source>
</reference>
<accession>Q8R761</accession>
<dbReference type="SUPFAM" id="SSF55781">
    <property type="entry name" value="GAF domain-like"/>
    <property type="match status" value="1"/>
</dbReference>
<keyword evidence="1" id="KW-0678">Repressor</keyword>
<dbReference type="InterPro" id="IPR052731">
    <property type="entry name" value="B_subtilis_Trans_State_Reg"/>
</dbReference>
<keyword evidence="6" id="KW-0804">Transcription</keyword>
<protein>
    <submittedName>
        <fullName evidence="9">Transcription regulator spoVT</fullName>
    </submittedName>
</protein>
<dbReference type="Gene3D" id="3.30.450.40">
    <property type="match status" value="1"/>
</dbReference>
<dbReference type="InterPro" id="IPR037914">
    <property type="entry name" value="SpoVT-AbrB_sf"/>
</dbReference>
<proteinExistence type="predicted"/>
<evidence type="ECO:0000313" key="9">
    <source>
        <dbReference type="EMBL" id="AAM25687.1"/>
    </source>
</evidence>
<dbReference type="Gene3D" id="2.10.260.10">
    <property type="match status" value="1"/>
</dbReference>
<dbReference type="Proteomes" id="UP000000555">
    <property type="component" value="Chromosome"/>
</dbReference>